<reference evidence="8 9" key="1">
    <citation type="journal article" date="2021" name="Comput. Struct. Biotechnol. J.">
        <title>De novo genome assembly of the potent medicinal plant Rehmannia glutinosa using nanopore technology.</title>
        <authorList>
            <person name="Ma L."/>
            <person name="Dong C."/>
            <person name="Song C."/>
            <person name="Wang X."/>
            <person name="Zheng X."/>
            <person name="Niu Y."/>
            <person name="Chen S."/>
            <person name="Feng W."/>
        </authorList>
    </citation>
    <scope>NUCLEOTIDE SEQUENCE [LARGE SCALE GENOMIC DNA]</scope>
    <source>
        <strain evidence="8">DH-2019</strain>
    </source>
</reference>
<gene>
    <name evidence="8" type="ORF">DH2020_017327</name>
</gene>
<feature type="binding site" evidence="3">
    <location>
        <position position="348"/>
    </location>
    <ligand>
        <name>ATP</name>
        <dbReference type="ChEBI" id="CHEBI:30616"/>
    </ligand>
</feature>
<dbReference type="PANTHER" id="PTHR32099:SF51">
    <property type="entry name" value="CYSTEINE-RICH RECEPTOR-LIKE PROTEIN KINASE 25 ISOFORM X1"/>
    <property type="match status" value="1"/>
</dbReference>
<dbReference type="SMART" id="SM00219">
    <property type="entry name" value="TyrKc"/>
    <property type="match status" value="1"/>
</dbReference>
<evidence type="ECO:0000256" key="2">
    <source>
        <dbReference type="ARBA" id="ARBA00022737"/>
    </source>
</evidence>
<dbReference type="SUPFAM" id="SSF56112">
    <property type="entry name" value="Protein kinase-like (PK-like)"/>
    <property type="match status" value="1"/>
</dbReference>
<dbReference type="Pfam" id="PF01657">
    <property type="entry name" value="Stress-antifung"/>
    <property type="match status" value="2"/>
</dbReference>
<feature type="domain" description="Gnk2-homologous" evidence="7">
    <location>
        <begin position="16"/>
        <end position="121"/>
    </location>
</feature>
<dbReference type="InterPro" id="IPR017441">
    <property type="entry name" value="Protein_kinase_ATP_BS"/>
</dbReference>
<dbReference type="PROSITE" id="PS00107">
    <property type="entry name" value="PROTEIN_KINASE_ATP"/>
    <property type="match status" value="1"/>
</dbReference>
<dbReference type="Proteomes" id="UP001318860">
    <property type="component" value="Unassembled WGS sequence"/>
</dbReference>
<sequence length="549" mass="61226">MLSAFIFLILQANLLPFIQSICLDNGNYKNNSTYRDNLNTVLSSLPVNIDRNGFYYASVGENPDRANAIAMCRGDVQLPTCRECIQNIAAGLLTSCPNQKQAIDWYLEDIRCMLRYSNETILGTLATSPKSWVSSGTNATSYDKFKADLRRLLDNLRGRAAYGGTLRKVAAGNVTGPDFQSIYALVQCTPDLSPENCIRCLTEAALEIPICCDGMRGGSVLLPSCILGFETFSFYNETRLQELAAPPGEGDGNNTTRSRIVIIIVVSIVACVILALFVGILLRKRIKRKPRETPETVDDIRTTESLKYALSTIRDATYDFSNDNKLGQGGFGTVYKGKLPNGEEIAVKRLSKDSGQGDLEFKNEVLLLAKLQHRNLVRLLGFCLEAMEKLLIYEFVQNASLDLFIFVDIWPQNTQYMGNFPLSRMSLALECLSWKLLVVKETIVSDVGRMSPQPLMADFSSCPPEHQTPKLGSYANVTASNSNRPNLPFDPKRIVPVGTHQVRLFKWTPDDFSISIIYGPVCVELDLLRRELKRLLLSLMILHSSKDRI</sequence>
<keyword evidence="3" id="KW-0547">Nucleotide-binding</keyword>
<feature type="chain" id="PRO_5047048460" description="Cysteine-rich receptor-like protein kinase" evidence="5">
    <location>
        <begin position="21"/>
        <end position="549"/>
    </location>
</feature>
<feature type="domain" description="Protein kinase" evidence="6">
    <location>
        <begin position="320"/>
        <end position="549"/>
    </location>
</feature>
<organism evidence="8 9">
    <name type="scientific">Rehmannia glutinosa</name>
    <name type="common">Chinese foxglove</name>
    <dbReference type="NCBI Taxonomy" id="99300"/>
    <lineage>
        <taxon>Eukaryota</taxon>
        <taxon>Viridiplantae</taxon>
        <taxon>Streptophyta</taxon>
        <taxon>Embryophyta</taxon>
        <taxon>Tracheophyta</taxon>
        <taxon>Spermatophyta</taxon>
        <taxon>Magnoliopsida</taxon>
        <taxon>eudicotyledons</taxon>
        <taxon>Gunneridae</taxon>
        <taxon>Pentapetalae</taxon>
        <taxon>asterids</taxon>
        <taxon>lamiids</taxon>
        <taxon>Lamiales</taxon>
        <taxon>Orobanchaceae</taxon>
        <taxon>Rehmannieae</taxon>
        <taxon>Rehmannia</taxon>
    </lineage>
</organism>
<evidence type="ECO:0000313" key="8">
    <source>
        <dbReference type="EMBL" id="KAK6149802.1"/>
    </source>
</evidence>
<keyword evidence="4" id="KW-1133">Transmembrane helix</keyword>
<dbReference type="InterPro" id="IPR038408">
    <property type="entry name" value="GNK2_sf"/>
</dbReference>
<dbReference type="Pfam" id="PF07714">
    <property type="entry name" value="PK_Tyr_Ser-Thr"/>
    <property type="match status" value="1"/>
</dbReference>
<proteinExistence type="predicted"/>
<name>A0ABR0WTX7_REHGL</name>
<accession>A0ABR0WTX7</accession>
<evidence type="ECO:0000256" key="1">
    <source>
        <dbReference type="ARBA" id="ARBA00022729"/>
    </source>
</evidence>
<keyword evidence="4" id="KW-0472">Membrane</keyword>
<dbReference type="Gene3D" id="3.30.200.20">
    <property type="entry name" value="Phosphorylase Kinase, domain 1"/>
    <property type="match status" value="1"/>
</dbReference>
<keyword evidence="9" id="KW-1185">Reference proteome</keyword>
<dbReference type="InterPro" id="IPR002902">
    <property type="entry name" value="GNK2"/>
</dbReference>
<keyword evidence="2" id="KW-0677">Repeat</keyword>
<dbReference type="PROSITE" id="PS50011">
    <property type="entry name" value="PROTEIN_KINASE_DOM"/>
    <property type="match status" value="1"/>
</dbReference>
<dbReference type="PANTHER" id="PTHR32099">
    <property type="entry name" value="CYSTEINE-RICH REPEAT SECRETORY PROTEIN"/>
    <property type="match status" value="1"/>
</dbReference>
<feature type="domain" description="Gnk2-homologous" evidence="7">
    <location>
        <begin position="127"/>
        <end position="234"/>
    </location>
</feature>
<dbReference type="InterPro" id="IPR011009">
    <property type="entry name" value="Kinase-like_dom_sf"/>
</dbReference>
<keyword evidence="1 5" id="KW-0732">Signal</keyword>
<evidence type="ECO:0000256" key="3">
    <source>
        <dbReference type="PROSITE-ProRule" id="PRU10141"/>
    </source>
</evidence>
<dbReference type="PROSITE" id="PS51473">
    <property type="entry name" value="GNK2"/>
    <property type="match status" value="2"/>
</dbReference>
<feature type="signal peptide" evidence="5">
    <location>
        <begin position="1"/>
        <end position="20"/>
    </location>
</feature>
<keyword evidence="3" id="KW-0067">ATP-binding</keyword>
<evidence type="ECO:0000259" key="6">
    <source>
        <dbReference type="PROSITE" id="PS50011"/>
    </source>
</evidence>
<feature type="transmembrane region" description="Helical" evidence="4">
    <location>
        <begin position="260"/>
        <end position="282"/>
    </location>
</feature>
<dbReference type="Gene3D" id="3.30.430.20">
    <property type="entry name" value="Gnk2 domain, C-X8-C-X2-C motif"/>
    <property type="match status" value="2"/>
</dbReference>
<protein>
    <recommendedName>
        <fullName evidence="10">Cysteine-rich receptor-like protein kinase</fullName>
    </recommendedName>
</protein>
<dbReference type="CDD" id="cd23509">
    <property type="entry name" value="Gnk2-like"/>
    <property type="match status" value="2"/>
</dbReference>
<keyword evidence="4" id="KW-0812">Transmembrane</keyword>
<evidence type="ECO:0008006" key="10">
    <source>
        <dbReference type="Google" id="ProtNLM"/>
    </source>
</evidence>
<evidence type="ECO:0000313" key="9">
    <source>
        <dbReference type="Proteomes" id="UP001318860"/>
    </source>
</evidence>
<dbReference type="InterPro" id="IPR020635">
    <property type="entry name" value="Tyr_kinase_cat_dom"/>
</dbReference>
<evidence type="ECO:0000256" key="5">
    <source>
        <dbReference type="SAM" id="SignalP"/>
    </source>
</evidence>
<evidence type="ECO:0000256" key="4">
    <source>
        <dbReference type="SAM" id="Phobius"/>
    </source>
</evidence>
<dbReference type="InterPro" id="IPR001245">
    <property type="entry name" value="Ser-Thr/Tyr_kinase_cat_dom"/>
</dbReference>
<dbReference type="InterPro" id="IPR000719">
    <property type="entry name" value="Prot_kinase_dom"/>
</dbReference>
<dbReference type="EMBL" id="JABTTQ020000009">
    <property type="protein sequence ID" value="KAK6149802.1"/>
    <property type="molecule type" value="Genomic_DNA"/>
</dbReference>
<evidence type="ECO:0000259" key="7">
    <source>
        <dbReference type="PROSITE" id="PS51473"/>
    </source>
</evidence>
<comment type="caution">
    <text evidence="8">The sequence shown here is derived from an EMBL/GenBank/DDBJ whole genome shotgun (WGS) entry which is preliminary data.</text>
</comment>